<dbReference type="OrthoDB" id="9765972at2"/>
<feature type="coiled-coil region" evidence="1">
    <location>
        <begin position="165"/>
        <end position="192"/>
    </location>
</feature>
<keyword evidence="1" id="KW-0175">Coiled coil</keyword>
<protein>
    <recommendedName>
        <fullName evidence="4">DUF2130 domain-containing protein</fullName>
    </recommendedName>
</protein>
<dbReference type="AlphaFoldDB" id="Q2J3N4"/>
<sequence>MTELTIICPNCATSVPLTESLAAPLLKDTQSKYERLIAQKDKDIAGREAALEAQRADLDNAKAAVGQQVAERIAVERTRIAAEEAAKAKRLAADDLDAKARQLAELTEAMQQKDVKLAEAQRAQAAFLQKQRQLEDEKRELDLTIEKRVQASLESVRSKAKQDAEEGLRLKVAEKEETIATMQRQIDKLKSEQGSQQLQGEVMELELEASLRARFPQDSIEPVPKGEFGGDVLHRVVNAANQPCGTILWESKRTKNWTDGWLTKLRDDQRKAKAELALIVSNALPKGVHSFDHIDGVWVAEARCAIPVAIALRQSLIELAAARQAGEGQQTKTELVYHYLTGPRFRQRVEAIVEKFTEMQSDLDKERRSMMRMWAKREAQIRGVLEATAGMYGDLQGIAGKALGEIDGMALPMLEDFSDDEADQAA</sequence>
<gene>
    <name evidence="2" type="ordered locus">RPB_0215</name>
</gene>
<dbReference type="RefSeq" id="WP_011439116.1">
    <property type="nucleotide sequence ID" value="NC_007778.1"/>
</dbReference>
<evidence type="ECO:0008006" key="4">
    <source>
        <dbReference type="Google" id="ProtNLM"/>
    </source>
</evidence>
<dbReference type="Pfam" id="PF09903">
    <property type="entry name" value="DUF2130"/>
    <property type="match status" value="1"/>
</dbReference>
<dbReference type="EMBL" id="CP000250">
    <property type="protein sequence ID" value="ABD04926.1"/>
    <property type="molecule type" value="Genomic_DNA"/>
</dbReference>
<dbReference type="InterPro" id="IPR019219">
    <property type="entry name" value="DUF2130"/>
</dbReference>
<feature type="coiled-coil region" evidence="1">
    <location>
        <begin position="93"/>
        <end position="140"/>
    </location>
</feature>
<dbReference type="Proteomes" id="UP000008809">
    <property type="component" value="Chromosome"/>
</dbReference>
<dbReference type="KEGG" id="rpb:RPB_0215"/>
<proteinExistence type="predicted"/>
<evidence type="ECO:0000313" key="2">
    <source>
        <dbReference type="EMBL" id="ABD04926.1"/>
    </source>
</evidence>
<name>Q2J3N4_RHOP2</name>
<organism evidence="2 3">
    <name type="scientific">Rhodopseudomonas palustris (strain HaA2)</name>
    <dbReference type="NCBI Taxonomy" id="316058"/>
    <lineage>
        <taxon>Bacteria</taxon>
        <taxon>Pseudomonadati</taxon>
        <taxon>Pseudomonadota</taxon>
        <taxon>Alphaproteobacteria</taxon>
        <taxon>Hyphomicrobiales</taxon>
        <taxon>Nitrobacteraceae</taxon>
        <taxon>Rhodopseudomonas</taxon>
    </lineage>
</organism>
<accession>Q2J3N4</accession>
<evidence type="ECO:0000256" key="1">
    <source>
        <dbReference type="SAM" id="Coils"/>
    </source>
</evidence>
<keyword evidence="3" id="KW-1185">Reference proteome</keyword>
<dbReference type="HOGENOM" id="CLU_053673_0_0_5"/>
<reference evidence="2 3" key="1">
    <citation type="submission" date="2006-01" db="EMBL/GenBank/DDBJ databases">
        <title>Complete sequence of Rhodopseudomonas palustris HaA2.</title>
        <authorList>
            <consortium name="US DOE Joint Genome Institute"/>
            <person name="Copeland A."/>
            <person name="Lucas S."/>
            <person name="Lapidus A."/>
            <person name="Barry K."/>
            <person name="Detter J.C."/>
            <person name="Glavina T."/>
            <person name="Hammon N."/>
            <person name="Israni S."/>
            <person name="Pitluck S."/>
            <person name="Chain P."/>
            <person name="Malfatti S."/>
            <person name="Shin M."/>
            <person name="Vergez L."/>
            <person name="Schmutz J."/>
            <person name="Larimer F."/>
            <person name="Land M."/>
            <person name="Hauser L."/>
            <person name="Pelletier D.A."/>
            <person name="Kyrpides N."/>
            <person name="Anderson I."/>
            <person name="Oda Y."/>
            <person name="Harwood C.S."/>
            <person name="Richardson P."/>
        </authorList>
    </citation>
    <scope>NUCLEOTIDE SEQUENCE [LARGE SCALE GENOMIC DNA]</scope>
    <source>
        <strain evidence="2 3">HaA2</strain>
    </source>
</reference>
<dbReference type="eggNOG" id="COG4487">
    <property type="taxonomic scope" value="Bacteria"/>
</dbReference>
<dbReference type="STRING" id="316058.RPB_0215"/>
<evidence type="ECO:0000313" key="3">
    <source>
        <dbReference type="Proteomes" id="UP000008809"/>
    </source>
</evidence>